<accession>Q11J26</accession>
<name>Q11J26_CHESB</name>
<dbReference type="HOGENOM" id="CLU_911184_0_0_5"/>
<sequence length="305" mass="33402">MSFRSNLNRRLNECHSVQKLCVIGLAVHPMMNSAMAVRAKRNNETRIIRAAITQSAQVVWLQIRSAVSAHEWSWTLAPLAPAVPTGHDIVPHCSASFDRGSLYRAAIGGEVRRSKSSGPHECEVRVSDGFRLAYSLCYSIQGTKLKNDCITKIALSVRCTFDVVCLVDQLIDESETASLLPEEKKVFATLGMSRDRFVPAEHLHITDLSFTEIFERTIISPTVGIAVLQALFSCNDDHQGVSGWCDYASLLLTPKSCVNVTPAVVDAVALITPRHLWILPSLPISEREQAIGISVNGLVLGRAIG</sequence>
<dbReference type="STRING" id="266779.Meso_1203"/>
<dbReference type="KEGG" id="mes:Meso_1203"/>
<dbReference type="EMBL" id="CP000390">
    <property type="protein sequence ID" value="ABG62599.1"/>
    <property type="molecule type" value="Genomic_DNA"/>
</dbReference>
<dbReference type="AlphaFoldDB" id="Q11J26"/>
<reference evidence="1" key="1">
    <citation type="submission" date="2006-06" db="EMBL/GenBank/DDBJ databases">
        <title>Complete sequence of chromosome of Chelativorans sp. BNC1.</title>
        <authorList>
            <consortium name="US DOE Joint Genome Institute"/>
            <person name="Copeland A."/>
            <person name="Lucas S."/>
            <person name="Lapidus A."/>
            <person name="Barry K."/>
            <person name="Detter J.C."/>
            <person name="Glavina del Rio T."/>
            <person name="Hammon N."/>
            <person name="Israni S."/>
            <person name="Dalin E."/>
            <person name="Tice H."/>
            <person name="Pitluck S."/>
            <person name="Chertkov O."/>
            <person name="Brettin T."/>
            <person name="Bruce D."/>
            <person name="Han C."/>
            <person name="Tapia R."/>
            <person name="Gilna P."/>
            <person name="Schmutz J."/>
            <person name="Larimer F."/>
            <person name="Land M."/>
            <person name="Hauser L."/>
            <person name="Kyrpides N."/>
            <person name="Mikhailova N."/>
            <person name="Richardson P."/>
        </authorList>
    </citation>
    <scope>NUCLEOTIDE SEQUENCE</scope>
    <source>
        <strain evidence="1">BNC1</strain>
    </source>
</reference>
<evidence type="ECO:0000313" key="1">
    <source>
        <dbReference type="EMBL" id="ABG62599.1"/>
    </source>
</evidence>
<dbReference type="eggNOG" id="ENOG502ZHGX">
    <property type="taxonomic scope" value="Bacteria"/>
</dbReference>
<gene>
    <name evidence="1" type="ordered locus">Meso_1203</name>
</gene>
<protein>
    <submittedName>
        <fullName evidence="1">Uncharacterized protein</fullName>
    </submittedName>
</protein>
<proteinExistence type="predicted"/>
<organism evidence="1">
    <name type="scientific">Chelativorans sp. (strain BNC1)</name>
    <dbReference type="NCBI Taxonomy" id="266779"/>
    <lineage>
        <taxon>Bacteria</taxon>
        <taxon>Pseudomonadati</taxon>
        <taxon>Pseudomonadota</taxon>
        <taxon>Alphaproteobacteria</taxon>
        <taxon>Hyphomicrobiales</taxon>
        <taxon>Phyllobacteriaceae</taxon>
        <taxon>Chelativorans</taxon>
    </lineage>
</organism>